<feature type="transmembrane region" description="Helical" evidence="1">
    <location>
        <begin position="235"/>
        <end position="253"/>
    </location>
</feature>
<name>A0ABD6ABW9_9EURY</name>
<proteinExistence type="predicted"/>
<evidence type="ECO:0000259" key="2">
    <source>
        <dbReference type="Pfam" id="PF24036"/>
    </source>
</evidence>
<evidence type="ECO:0000256" key="1">
    <source>
        <dbReference type="SAM" id="Phobius"/>
    </source>
</evidence>
<dbReference type="Proteomes" id="UP001596547">
    <property type="component" value="Unassembled WGS sequence"/>
</dbReference>
<keyword evidence="1" id="KW-1133">Transmembrane helix</keyword>
<gene>
    <name evidence="3" type="ORF">ACFQPE_14705</name>
</gene>
<reference evidence="3 4" key="1">
    <citation type="journal article" date="2019" name="Int. J. Syst. Evol. Microbiol.">
        <title>The Global Catalogue of Microorganisms (GCM) 10K type strain sequencing project: providing services to taxonomists for standard genome sequencing and annotation.</title>
        <authorList>
            <consortium name="The Broad Institute Genomics Platform"/>
            <consortium name="The Broad Institute Genome Sequencing Center for Infectious Disease"/>
            <person name="Wu L."/>
            <person name="Ma J."/>
        </authorList>
    </citation>
    <scope>NUCLEOTIDE SEQUENCE [LARGE SCALE GENOMIC DNA]</scope>
    <source>
        <strain evidence="3 4">PSR21</strain>
    </source>
</reference>
<protein>
    <submittedName>
        <fullName evidence="3">PGF-CTERM sorting domain-containing protein</fullName>
    </submittedName>
</protein>
<keyword evidence="4" id="KW-1185">Reference proteome</keyword>
<organism evidence="3 4">
    <name type="scientific">Halomarina halobia</name>
    <dbReference type="NCBI Taxonomy" id="3033386"/>
    <lineage>
        <taxon>Archaea</taxon>
        <taxon>Methanobacteriati</taxon>
        <taxon>Methanobacteriota</taxon>
        <taxon>Stenosarchaea group</taxon>
        <taxon>Halobacteria</taxon>
        <taxon>Halobacteriales</taxon>
        <taxon>Natronomonadaceae</taxon>
        <taxon>Halomarina</taxon>
    </lineage>
</organism>
<dbReference type="AlphaFoldDB" id="A0ABD6ABW9"/>
<evidence type="ECO:0000313" key="4">
    <source>
        <dbReference type="Proteomes" id="UP001596547"/>
    </source>
</evidence>
<keyword evidence="1" id="KW-0812">Transmembrane</keyword>
<keyword evidence="1" id="KW-0472">Membrane</keyword>
<dbReference type="EMBL" id="JBHTBF010000002">
    <property type="protein sequence ID" value="MFC7318033.1"/>
    <property type="molecule type" value="Genomic_DNA"/>
</dbReference>
<feature type="domain" description="DUF7345" evidence="2">
    <location>
        <begin position="58"/>
        <end position="180"/>
    </location>
</feature>
<dbReference type="InterPro" id="IPR055769">
    <property type="entry name" value="DUF7345"/>
</dbReference>
<sequence length="257" mass="27007">MTDSTDSSTRLAERRGVRYGCALVAIVFLVTTPVAATAGTAQATDSASQLPAEPAFVVELHADGSARATLAMTFDLTTESEREAFEALRANTTAREQRTDRFATRLQAIAAGAENASGRSMQIRDPGITFATRNDTGIVALSVTWEGLAAQEGDQLVLQEPFTSGFDLDRSFRIHGPDGYELATVRPSPTTQTQTSATWRAGTALDGFQVTFTAAGDAHAAETGNDESSAGAPGFGIGVGAVALLVSTALLLYRRRS</sequence>
<comment type="caution">
    <text evidence="3">The sequence shown here is derived from an EMBL/GenBank/DDBJ whole genome shotgun (WGS) entry which is preliminary data.</text>
</comment>
<accession>A0ABD6ABW9</accession>
<dbReference type="RefSeq" id="WP_276305689.1">
    <property type="nucleotide sequence ID" value="NZ_CP119992.1"/>
</dbReference>
<evidence type="ECO:0000313" key="3">
    <source>
        <dbReference type="EMBL" id="MFC7318033.1"/>
    </source>
</evidence>
<dbReference type="Pfam" id="PF24036">
    <property type="entry name" value="DUF7345"/>
    <property type="match status" value="1"/>
</dbReference>
<dbReference type="GeneID" id="79315282"/>